<evidence type="ECO:0000256" key="1">
    <source>
        <dbReference type="SAM" id="MobiDB-lite"/>
    </source>
</evidence>
<organism evidence="3 4">
    <name type="scientific">Agromyces mariniharenae</name>
    <dbReference type="NCBI Taxonomy" id="2604423"/>
    <lineage>
        <taxon>Bacteria</taxon>
        <taxon>Bacillati</taxon>
        <taxon>Actinomycetota</taxon>
        <taxon>Actinomycetes</taxon>
        <taxon>Micrococcales</taxon>
        <taxon>Microbacteriaceae</taxon>
        <taxon>Agromyces</taxon>
    </lineage>
</organism>
<feature type="compositionally biased region" description="Polar residues" evidence="1">
    <location>
        <begin position="82"/>
        <end position="93"/>
    </location>
</feature>
<dbReference type="AlphaFoldDB" id="A0A5S4UY13"/>
<evidence type="ECO:0000313" key="3">
    <source>
        <dbReference type="EMBL" id="TYL50599.1"/>
    </source>
</evidence>
<name>A0A5S4UY13_9MICO</name>
<feature type="signal peptide" evidence="2">
    <location>
        <begin position="1"/>
        <end position="24"/>
    </location>
</feature>
<accession>A0A5S4UY13</accession>
<evidence type="ECO:0000256" key="2">
    <source>
        <dbReference type="SAM" id="SignalP"/>
    </source>
</evidence>
<sequence length="93" mass="9400">MRKILATCALAGLLVTAPAMGAMAAPLPDNCTKDRGTVSCETFEGPGNNQAGVGSTSTTETKGNTSNTSPEPQELEDECTVNPPSSQGAPNSC</sequence>
<dbReference type="RefSeq" id="WP_148734700.1">
    <property type="nucleotide sequence ID" value="NZ_VSSB01000002.1"/>
</dbReference>
<protein>
    <recommendedName>
        <fullName evidence="5">Intersectin-EH binding protein Ibp1</fullName>
    </recommendedName>
</protein>
<feature type="region of interest" description="Disordered" evidence="1">
    <location>
        <begin position="42"/>
        <end position="93"/>
    </location>
</feature>
<keyword evidence="4" id="KW-1185">Reference proteome</keyword>
<evidence type="ECO:0000313" key="4">
    <source>
        <dbReference type="Proteomes" id="UP000325243"/>
    </source>
</evidence>
<keyword evidence="2" id="KW-0732">Signal</keyword>
<proteinExistence type="predicted"/>
<dbReference type="Proteomes" id="UP000325243">
    <property type="component" value="Unassembled WGS sequence"/>
</dbReference>
<feature type="compositionally biased region" description="Polar residues" evidence="1">
    <location>
        <begin position="47"/>
        <end position="71"/>
    </location>
</feature>
<feature type="chain" id="PRO_5024286905" description="Intersectin-EH binding protein Ibp1" evidence="2">
    <location>
        <begin position="25"/>
        <end position="93"/>
    </location>
</feature>
<comment type="caution">
    <text evidence="3">The sequence shown here is derived from an EMBL/GenBank/DDBJ whole genome shotgun (WGS) entry which is preliminary data.</text>
</comment>
<reference evidence="3 4" key="1">
    <citation type="submission" date="2019-08" db="EMBL/GenBank/DDBJ databases">
        <authorList>
            <person name="Hu J."/>
        </authorList>
    </citation>
    <scope>NUCLEOTIDE SEQUENCE [LARGE SCALE GENOMIC DNA]</scope>
    <source>
        <strain evidence="3 4">NEAU-184</strain>
    </source>
</reference>
<evidence type="ECO:0008006" key="5">
    <source>
        <dbReference type="Google" id="ProtNLM"/>
    </source>
</evidence>
<dbReference type="EMBL" id="VSSB01000002">
    <property type="protein sequence ID" value="TYL50599.1"/>
    <property type="molecule type" value="Genomic_DNA"/>
</dbReference>
<gene>
    <name evidence="3" type="ORF">FYC51_15590</name>
</gene>